<evidence type="ECO:0000313" key="3">
    <source>
        <dbReference type="EMBL" id="MCX2962992.1"/>
    </source>
</evidence>
<dbReference type="Pfam" id="PF10783">
    <property type="entry name" value="DUF2599"/>
    <property type="match status" value="1"/>
</dbReference>
<evidence type="ECO:0000256" key="2">
    <source>
        <dbReference type="SAM" id="SignalP"/>
    </source>
</evidence>
<feature type="region of interest" description="Disordered" evidence="1">
    <location>
        <begin position="30"/>
        <end position="61"/>
    </location>
</feature>
<gene>
    <name evidence="3" type="ORF">OSB52_02670</name>
</gene>
<evidence type="ECO:0000256" key="1">
    <source>
        <dbReference type="SAM" id="MobiDB-lite"/>
    </source>
</evidence>
<feature type="compositionally biased region" description="Low complexity" evidence="1">
    <location>
        <begin position="30"/>
        <end position="57"/>
    </location>
</feature>
<protein>
    <submittedName>
        <fullName evidence="3">DUF2599 domain-containing protein</fullName>
    </submittedName>
</protein>
<feature type="signal peptide" evidence="2">
    <location>
        <begin position="1"/>
        <end position="29"/>
    </location>
</feature>
<keyword evidence="2" id="KW-0732">Signal</keyword>
<organism evidence="3 4">
    <name type="scientific">Gordonia aquimaris</name>
    <dbReference type="NCBI Taxonomy" id="2984863"/>
    <lineage>
        <taxon>Bacteria</taxon>
        <taxon>Bacillati</taxon>
        <taxon>Actinomycetota</taxon>
        <taxon>Actinomycetes</taxon>
        <taxon>Mycobacteriales</taxon>
        <taxon>Gordoniaceae</taxon>
        <taxon>Gordonia</taxon>
    </lineage>
</organism>
<dbReference type="RefSeq" id="WP_266060056.1">
    <property type="nucleotide sequence ID" value="NZ_JAPKFM010000002.1"/>
</dbReference>
<dbReference type="AlphaFoldDB" id="A0A9X3D3V1"/>
<dbReference type="EMBL" id="JAPKFM010000002">
    <property type="protein sequence ID" value="MCX2962992.1"/>
    <property type="molecule type" value="Genomic_DNA"/>
</dbReference>
<feature type="chain" id="PRO_5040738982" evidence="2">
    <location>
        <begin position="30"/>
        <end position="161"/>
    </location>
</feature>
<reference evidence="3" key="1">
    <citation type="submission" date="2022-10" db="EMBL/GenBank/DDBJ databases">
        <title>WGS of marine actinomycetes from Thailand.</title>
        <authorList>
            <person name="Thawai C."/>
        </authorList>
    </citation>
    <scope>NUCLEOTIDE SEQUENCE</scope>
    <source>
        <strain evidence="3">SW21</strain>
    </source>
</reference>
<proteinExistence type="predicted"/>
<dbReference type="InterPro" id="IPR019719">
    <property type="entry name" value="DUF2599"/>
</dbReference>
<keyword evidence="4" id="KW-1185">Reference proteome</keyword>
<sequence length="161" mass="16795">MQADNIVGAGAALLAAVLLGVTASGCAGADDAAPAPVTTTSTSSVAAASTPTTTSTPTLPPPYVDHVTWVETAVGPSLQIVPTPAGRRTENPTGDDIAWAEVLRMAPDADTPGMRAQFDCHWDFARLVEPDKPSWNIEPQRPVVTDDVMIQTRCNPGFAEE</sequence>
<accession>A0A9X3D3V1</accession>
<comment type="caution">
    <text evidence="3">The sequence shown here is derived from an EMBL/GenBank/DDBJ whole genome shotgun (WGS) entry which is preliminary data.</text>
</comment>
<evidence type="ECO:0000313" key="4">
    <source>
        <dbReference type="Proteomes" id="UP001143347"/>
    </source>
</evidence>
<name>A0A9X3D3V1_9ACTN</name>
<dbReference type="Proteomes" id="UP001143347">
    <property type="component" value="Unassembled WGS sequence"/>
</dbReference>